<reference evidence="2" key="1">
    <citation type="submission" date="2016-09" db="EMBL/GenBank/DDBJ databases">
        <authorList>
            <person name="Greninger A.L."/>
            <person name="Jerome K.R."/>
            <person name="Mcnair B."/>
            <person name="Wallis C."/>
            <person name="Fang F."/>
        </authorList>
    </citation>
    <scope>NUCLEOTIDE SEQUENCE [LARGE SCALE GENOMIC DNA]</scope>
    <source>
        <strain evidence="2">BC1_M4</strain>
    </source>
</reference>
<sequence>MEVVEGGGVAHFFRAGLPFTSSMVGNSTGILLGFNRNNALNSAVLTNRDHFLVVVGSVNWSTVVLWVGAAGLKAAHSLVWAPR</sequence>
<dbReference type="EMBL" id="MIHC01000010">
    <property type="protein sequence ID" value="ODR07990.1"/>
    <property type="molecule type" value="Genomic_DNA"/>
</dbReference>
<organism evidence="1 2">
    <name type="scientific">Mycobacterium sherrisii</name>
    <dbReference type="NCBI Taxonomy" id="243061"/>
    <lineage>
        <taxon>Bacteria</taxon>
        <taxon>Bacillati</taxon>
        <taxon>Actinomycetota</taxon>
        <taxon>Actinomycetes</taxon>
        <taxon>Mycobacteriales</taxon>
        <taxon>Mycobacteriaceae</taxon>
        <taxon>Mycobacterium</taxon>
        <taxon>Mycobacterium simiae complex</taxon>
    </lineage>
</organism>
<accession>A0A1E3T0W9</accession>
<keyword evidence="2" id="KW-1185">Reference proteome</keyword>
<protein>
    <submittedName>
        <fullName evidence="1">Uncharacterized protein</fullName>
    </submittedName>
</protein>
<evidence type="ECO:0000313" key="2">
    <source>
        <dbReference type="Proteomes" id="UP000094224"/>
    </source>
</evidence>
<dbReference type="AlphaFoldDB" id="A0A1E3T0W9"/>
<name>A0A1E3T0W9_9MYCO</name>
<dbReference type="Proteomes" id="UP000094224">
    <property type="component" value="Unassembled WGS sequence"/>
</dbReference>
<gene>
    <name evidence="1" type="ORF">BHQ21_08035</name>
</gene>
<proteinExistence type="predicted"/>
<evidence type="ECO:0000313" key="1">
    <source>
        <dbReference type="EMBL" id="ODR07990.1"/>
    </source>
</evidence>
<comment type="caution">
    <text evidence="1">The sequence shown here is derived from an EMBL/GenBank/DDBJ whole genome shotgun (WGS) entry which is preliminary data.</text>
</comment>